<organism evidence="2 3">
    <name type="scientific">Kribbella steppae</name>
    <dbReference type="NCBI Taxonomy" id="2512223"/>
    <lineage>
        <taxon>Bacteria</taxon>
        <taxon>Bacillati</taxon>
        <taxon>Actinomycetota</taxon>
        <taxon>Actinomycetes</taxon>
        <taxon>Propionibacteriales</taxon>
        <taxon>Kribbellaceae</taxon>
        <taxon>Kribbella</taxon>
    </lineage>
</organism>
<gene>
    <name evidence="2" type="ORF">EV652_120119</name>
</gene>
<feature type="transmembrane region" description="Helical" evidence="1">
    <location>
        <begin position="190"/>
        <end position="212"/>
    </location>
</feature>
<reference evidence="2 3" key="1">
    <citation type="journal article" date="2015" name="Stand. Genomic Sci.">
        <title>Genomic Encyclopedia of Bacterial and Archaeal Type Strains, Phase III: the genomes of soil and plant-associated and newly described type strains.</title>
        <authorList>
            <person name="Whitman W.B."/>
            <person name="Woyke T."/>
            <person name="Klenk H.P."/>
            <person name="Zhou Y."/>
            <person name="Lilburn T.G."/>
            <person name="Beck B.J."/>
            <person name="De Vos P."/>
            <person name="Vandamme P."/>
            <person name="Eisen J.A."/>
            <person name="Garrity G."/>
            <person name="Hugenholtz P."/>
            <person name="Kyrpides N.C."/>
        </authorList>
    </citation>
    <scope>NUCLEOTIDE SEQUENCE [LARGE SCALE GENOMIC DNA]</scope>
    <source>
        <strain evidence="2 3">VKM Ac-2572</strain>
    </source>
</reference>
<comment type="caution">
    <text evidence="2">The sequence shown here is derived from an EMBL/GenBank/DDBJ whole genome shotgun (WGS) entry which is preliminary data.</text>
</comment>
<dbReference type="OrthoDB" id="3819954at2"/>
<protein>
    <submittedName>
        <fullName evidence="2">Uncharacterized protein</fullName>
    </submittedName>
</protein>
<dbReference type="AlphaFoldDB" id="A0A4R2GZA9"/>
<proteinExistence type="predicted"/>
<feature type="transmembrane region" description="Helical" evidence="1">
    <location>
        <begin position="79"/>
        <end position="99"/>
    </location>
</feature>
<evidence type="ECO:0000313" key="3">
    <source>
        <dbReference type="Proteomes" id="UP000294508"/>
    </source>
</evidence>
<dbReference type="RefSeq" id="WP_132215452.1">
    <property type="nucleotide sequence ID" value="NZ_SLWN01000020.1"/>
</dbReference>
<evidence type="ECO:0000313" key="2">
    <source>
        <dbReference type="EMBL" id="TCO16625.1"/>
    </source>
</evidence>
<name>A0A4R2GZA9_9ACTN</name>
<sequence>MSVVDRAAIAPSHDEVVTAWREILDQASTLDLADRIVIAVKLRARADVLATYEGLARDAGDLARDARAFAAVVRIQNPLTALFLAGGLASGVLGFFGLWSFSALKDTLFSDAGMAQTTAALIGVLTVASAAVVVGVVRGAVVAAQTAVEAVQIFKHPSTVLLQEVRPAEERLFAIFGQRVPEPTISTSPLVVLSVAGFVAGLVVAALMGVGASG</sequence>
<keyword evidence="3" id="KW-1185">Reference proteome</keyword>
<accession>A0A4R2GZA9</accession>
<dbReference type="EMBL" id="SLWN01000020">
    <property type="protein sequence ID" value="TCO16625.1"/>
    <property type="molecule type" value="Genomic_DNA"/>
</dbReference>
<keyword evidence="1" id="KW-0472">Membrane</keyword>
<feature type="transmembrane region" description="Helical" evidence="1">
    <location>
        <begin position="119"/>
        <end position="137"/>
    </location>
</feature>
<keyword evidence="1" id="KW-0812">Transmembrane</keyword>
<evidence type="ECO:0000256" key="1">
    <source>
        <dbReference type="SAM" id="Phobius"/>
    </source>
</evidence>
<keyword evidence="1" id="KW-1133">Transmembrane helix</keyword>
<dbReference type="Proteomes" id="UP000294508">
    <property type="component" value="Unassembled WGS sequence"/>
</dbReference>